<dbReference type="WBParaSite" id="nRc.2.0.1.t17907-RA">
    <property type="protein sequence ID" value="nRc.2.0.1.t17907-RA"/>
    <property type="gene ID" value="nRc.2.0.1.g17907"/>
</dbReference>
<protein>
    <submittedName>
        <fullName evidence="2">Uncharacterized protein</fullName>
    </submittedName>
</protein>
<keyword evidence="1" id="KW-1185">Reference proteome</keyword>
<sequence length="101" mass="11387">MTCVSKHDVDIDSQCEPKCSPYEKAVHRVVDKSNVESLTDEEMKKLQKDFNDICTDRCSDVAAKLLFKIMESSLILSNKLILHGTNSVKRQLSSGQMSHDN</sequence>
<organism evidence="1 2">
    <name type="scientific">Romanomermis culicivorax</name>
    <name type="common">Nematode worm</name>
    <dbReference type="NCBI Taxonomy" id="13658"/>
    <lineage>
        <taxon>Eukaryota</taxon>
        <taxon>Metazoa</taxon>
        <taxon>Ecdysozoa</taxon>
        <taxon>Nematoda</taxon>
        <taxon>Enoplea</taxon>
        <taxon>Dorylaimia</taxon>
        <taxon>Mermithida</taxon>
        <taxon>Mermithoidea</taxon>
        <taxon>Mermithidae</taxon>
        <taxon>Romanomermis</taxon>
    </lineage>
</organism>
<reference evidence="2" key="1">
    <citation type="submission" date="2022-11" db="UniProtKB">
        <authorList>
            <consortium name="WormBaseParasite"/>
        </authorList>
    </citation>
    <scope>IDENTIFICATION</scope>
</reference>
<name>A0A915IVR0_ROMCU</name>
<evidence type="ECO:0000313" key="2">
    <source>
        <dbReference type="WBParaSite" id="nRc.2.0.1.t17907-RA"/>
    </source>
</evidence>
<accession>A0A915IVR0</accession>
<proteinExistence type="predicted"/>
<dbReference type="AlphaFoldDB" id="A0A915IVR0"/>
<evidence type="ECO:0000313" key="1">
    <source>
        <dbReference type="Proteomes" id="UP000887565"/>
    </source>
</evidence>
<dbReference type="Proteomes" id="UP000887565">
    <property type="component" value="Unplaced"/>
</dbReference>